<dbReference type="Pfam" id="PF05553">
    <property type="entry name" value="DUF761"/>
    <property type="match status" value="1"/>
</dbReference>
<sequence length="148" mass="16608">MSFLLGRLKKVVEKVVLLISFDTTRWITSSKTLRRRISFQGYPGLLDFVSDSDELSDDNSIFYSCRSLTRSQSSASTGVRQPKSANITPLSIGSPSIATSFDMDSSGSSKGRDIDLRAEEFINRFRAHLQRENSLRLAYSPSRFLPNC</sequence>
<reference evidence="3" key="1">
    <citation type="journal article" date="2016" name="Nature">
        <title>The genome of the seagrass Zostera marina reveals angiosperm adaptation to the sea.</title>
        <authorList>
            <person name="Olsen J.L."/>
            <person name="Rouze P."/>
            <person name="Verhelst B."/>
            <person name="Lin Y.-C."/>
            <person name="Bayer T."/>
            <person name="Collen J."/>
            <person name="Dattolo E."/>
            <person name="De Paoli E."/>
            <person name="Dittami S."/>
            <person name="Maumus F."/>
            <person name="Michel G."/>
            <person name="Kersting A."/>
            <person name="Lauritano C."/>
            <person name="Lohaus R."/>
            <person name="Toepel M."/>
            <person name="Tonon T."/>
            <person name="Vanneste K."/>
            <person name="Amirebrahimi M."/>
            <person name="Brakel J."/>
            <person name="Bostroem C."/>
            <person name="Chovatia M."/>
            <person name="Grimwood J."/>
            <person name="Jenkins J.W."/>
            <person name="Jueterbock A."/>
            <person name="Mraz A."/>
            <person name="Stam W.T."/>
            <person name="Tice H."/>
            <person name="Bornberg-Bauer E."/>
            <person name="Green P.J."/>
            <person name="Pearson G.A."/>
            <person name="Procaccini G."/>
            <person name="Duarte C.M."/>
            <person name="Schmutz J."/>
            <person name="Reusch T.B.H."/>
            <person name="Van de Peer Y."/>
        </authorList>
    </citation>
    <scope>NUCLEOTIDE SEQUENCE [LARGE SCALE GENOMIC DNA]</scope>
    <source>
        <strain evidence="3">cv. Finnish</strain>
    </source>
</reference>
<dbReference type="EMBL" id="LFYR01001300">
    <property type="protein sequence ID" value="KMZ62925.1"/>
    <property type="molecule type" value="Genomic_DNA"/>
</dbReference>
<protein>
    <submittedName>
        <fullName evidence="2">Uncharacterized protein</fullName>
    </submittedName>
</protein>
<accession>A0A0K9P3Z5</accession>
<dbReference type="AlphaFoldDB" id="A0A0K9P3Z5"/>
<dbReference type="Proteomes" id="UP000036987">
    <property type="component" value="Unassembled WGS sequence"/>
</dbReference>
<organism evidence="2 3">
    <name type="scientific">Zostera marina</name>
    <name type="common">Eelgrass</name>
    <dbReference type="NCBI Taxonomy" id="29655"/>
    <lineage>
        <taxon>Eukaryota</taxon>
        <taxon>Viridiplantae</taxon>
        <taxon>Streptophyta</taxon>
        <taxon>Embryophyta</taxon>
        <taxon>Tracheophyta</taxon>
        <taxon>Spermatophyta</taxon>
        <taxon>Magnoliopsida</taxon>
        <taxon>Liliopsida</taxon>
        <taxon>Zosteraceae</taxon>
        <taxon>Zostera</taxon>
    </lineage>
</organism>
<gene>
    <name evidence="2" type="ORF">ZOSMA_438G00050</name>
</gene>
<comment type="caution">
    <text evidence="2">The sequence shown here is derived from an EMBL/GenBank/DDBJ whole genome shotgun (WGS) entry which is preliminary data.</text>
</comment>
<name>A0A0K9P3Z5_ZOSMR</name>
<proteinExistence type="predicted"/>
<evidence type="ECO:0000313" key="2">
    <source>
        <dbReference type="EMBL" id="KMZ62925.1"/>
    </source>
</evidence>
<evidence type="ECO:0000313" key="3">
    <source>
        <dbReference type="Proteomes" id="UP000036987"/>
    </source>
</evidence>
<keyword evidence="3" id="KW-1185">Reference proteome</keyword>
<feature type="region of interest" description="Disordered" evidence="1">
    <location>
        <begin position="72"/>
        <end position="91"/>
    </location>
</feature>
<dbReference type="InterPro" id="IPR008480">
    <property type="entry name" value="DUF761_pln"/>
</dbReference>
<evidence type="ECO:0000256" key="1">
    <source>
        <dbReference type="SAM" id="MobiDB-lite"/>
    </source>
</evidence>